<sequence length="225" mass="25704">MFKFIRKVFLFLFVGHLLYIIALKWINPPITITQINEIIAQQKFNRDYISSDEMGENIKLAVIGSEDQKFPTHNGFDIDGIQKAFESNQEGKKLRGGSTISQQVAKNVFLWQGRSWVRKGLEAYFTFMIEKIWGKERILEVYLNVAEMGIGVFGIEAASEYYFNKSAKDLTKNEAARIAAALPNPRKYNVNPPSSYISIRARNIERQMRNIKGMPGLSEAIGENK</sequence>
<dbReference type="Pfam" id="PF00912">
    <property type="entry name" value="Transgly"/>
    <property type="match status" value="1"/>
</dbReference>
<evidence type="ECO:0000256" key="3">
    <source>
        <dbReference type="ARBA" id="ARBA00022676"/>
    </source>
</evidence>
<dbReference type="Proteomes" id="UP000672011">
    <property type="component" value="Chromosome"/>
</dbReference>
<dbReference type="Gene3D" id="1.10.3810.10">
    <property type="entry name" value="Biosynthetic peptidoglycan transglycosylase-like"/>
    <property type="match status" value="1"/>
</dbReference>
<dbReference type="InterPro" id="IPR001264">
    <property type="entry name" value="Glyco_trans_51"/>
</dbReference>
<accession>A0ABX7XDE6</accession>
<dbReference type="SUPFAM" id="SSF53955">
    <property type="entry name" value="Lysozyme-like"/>
    <property type="match status" value="1"/>
</dbReference>
<proteinExistence type="inferred from homology"/>
<comment type="function">
    <text evidence="11">Peptidoglycan polymerase that catalyzes glycan chain elongation from lipid-linked precursors.</text>
</comment>
<feature type="domain" description="Glycosyl transferase family 51" evidence="12">
    <location>
        <begin position="37"/>
        <end position="208"/>
    </location>
</feature>
<dbReference type="EMBL" id="CP072842">
    <property type="protein sequence ID" value="QTV05880.1"/>
    <property type="molecule type" value="Genomic_DNA"/>
</dbReference>
<evidence type="ECO:0000256" key="6">
    <source>
        <dbReference type="ARBA" id="ARBA00022960"/>
    </source>
</evidence>
<evidence type="ECO:0000256" key="4">
    <source>
        <dbReference type="ARBA" id="ARBA00022679"/>
    </source>
</evidence>
<keyword evidence="9 11" id="KW-0472">Membrane</keyword>
<protein>
    <recommendedName>
        <fullName evidence="11">Biosynthetic peptidoglycan transglycosylase</fullName>
        <ecNumber evidence="11">2.4.99.28</ecNumber>
    </recommendedName>
    <alternativeName>
        <fullName evidence="11">Glycan polymerase</fullName>
    </alternativeName>
    <alternativeName>
        <fullName evidence="11">Peptidoglycan glycosyltransferase MtgA</fullName>
        <shortName evidence="11">PGT</shortName>
    </alternativeName>
</protein>
<evidence type="ECO:0000256" key="2">
    <source>
        <dbReference type="ARBA" id="ARBA00022519"/>
    </source>
</evidence>
<evidence type="ECO:0000313" key="14">
    <source>
        <dbReference type="Proteomes" id="UP000672011"/>
    </source>
</evidence>
<evidence type="ECO:0000256" key="11">
    <source>
        <dbReference type="HAMAP-Rule" id="MF_00766"/>
    </source>
</evidence>
<comment type="similarity">
    <text evidence="11">Belongs to the glycosyltransferase 51 family.</text>
</comment>
<keyword evidence="6 11" id="KW-0133">Cell shape</keyword>
<evidence type="ECO:0000256" key="10">
    <source>
        <dbReference type="ARBA" id="ARBA00023316"/>
    </source>
</evidence>
<reference evidence="13 14" key="1">
    <citation type="journal article" date="2021" name="Int. J. Syst. Evol. Microbiol.">
        <title>Faecalibacter bovis sp. nov., isolated from cow faeces.</title>
        <authorList>
            <person name="Li F."/>
            <person name="Zhao W."/>
            <person name="Hong Q."/>
            <person name="Shao Q."/>
            <person name="Song J."/>
            <person name="Yang S."/>
        </authorList>
    </citation>
    <scope>NUCLEOTIDE SEQUENCE [LARGE SCALE GENOMIC DNA]</scope>
    <source>
        <strain evidence="13 14">ZY171143</strain>
    </source>
</reference>
<dbReference type="InterPro" id="IPR023346">
    <property type="entry name" value="Lysozyme-like_dom_sf"/>
</dbReference>
<evidence type="ECO:0000256" key="5">
    <source>
        <dbReference type="ARBA" id="ARBA00022692"/>
    </source>
</evidence>
<comment type="subcellular location">
    <subcellularLocation>
        <location evidence="11">Cell membrane</location>
        <topology evidence="11">Single-pass membrane protein</topology>
    </subcellularLocation>
</comment>
<keyword evidence="8 11" id="KW-1133">Transmembrane helix</keyword>
<evidence type="ECO:0000256" key="7">
    <source>
        <dbReference type="ARBA" id="ARBA00022984"/>
    </source>
</evidence>
<dbReference type="InterPro" id="IPR011812">
    <property type="entry name" value="Pep_trsgly"/>
</dbReference>
<keyword evidence="2" id="KW-0997">Cell inner membrane</keyword>
<dbReference type="RefSeq" id="WP_230476524.1">
    <property type="nucleotide sequence ID" value="NZ_CP072842.1"/>
</dbReference>
<dbReference type="InterPro" id="IPR036950">
    <property type="entry name" value="PBP_transglycosylase"/>
</dbReference>
<dbReference type="EC" id="2.4.99.28" evidence="11"/>
<dbReference type="HAMAP" id="MF_00766">
    <property type="entry name" value="PGT_MtgA"/>
    <property type="match status" value="1"/>
</dbReference>
<evidence type="ECO:0000256" key="8">
    <source>
        <dbReference type="ARBA" id="ARBA00022989"/>
    </source>
</evidence>
<evidence type="ECO:0000313" key="13">
    <source>
        <dbReference type="EMBL" id="QTV05880.1"/>
    </source>
</evidence>
<comment type="catalytic activity">
    <reaction evidence="11">
        <text>[GlcNAc-(1-&gt;4)-Mur2Ac(oyl-L-Ala-gamma-D-Glu-L-Lys-D-Ala-D-Ala)](n)-di-trans,octa-cis-undecaprenyl diphosphate + beta-D-GlcNAc-(1-&gt;4)-Mur2Ac(oyl-L-Ala-gamma-D-Glu-L-Lys-D-Ala-D-Ala)-di-trans,octa-cis-undecaprenyl diphosphate = [GlcNAc-(1-&gt;4)-Mur2Ac(oyl-L-Ala-gamma-D-Glu-L-Lys-D-Ala-D-Ala)](n+1)-di-trans,octa-cis-undecaprenyl diphosphate + di-trans,octa-cis-undecaprenyl diphosphate + H(+)</text>
        <dbReference type="Rhea" id="RHEA:23708"/>
        <dbReference type="Rhea" id="RHEA-COMP:9602"/>
        <dbReference type="Rhea" id="RHEA-COMP:9603"/>
        <dbReference type="ChEBI" id="CHEBI:15378"/>
        <dbReference type="ChEBI" id="CHEBI:58405"/>
        <dbReference type="ChEBI" id="CHEBI:60033"/>
        <dbReference type="ChEBI" id="CHEBI:78435"/>
        <dbReference type="EC" id="2.4.99.28"/>
    </reaction>
</comment>
<comment type="pathway">
    <text evidence="11">Cell wall biogenesis; peptidoglycan biosynthesis.</text>
</comment>
<gene>
    <name evidence="11 13" type="primary">mtgA</name>
    <name evidence="13" type="ORF">J9309_00585</name>
</gene>
<keyword evidence="3 11" id="KW-0328">Glycosyltransferase</keyword>
<evidence type="ECO:0000259" key="12">
    <source>
        <dbReference type="Pfam" id="PF00912"/>
    </source>
</evidence>
<dbReference type="PANTHER" id="PTHR30400:SF0">
    <property type="entry name" value="BIOSYNTHETIC PEPTIDOGLYCAN TRANSGLYCOSYLASE"/>
    <property type="match status" value="1"/>
</dbReference>
<keyword evidence="14" id="KW-1185">Reference proteome</keyword>
<keyword evidence="10 11" id="KW-0961">Cell wall biogenesis/degradation</keyword>
<keyword evidence="4 11" id="KW-0808">Transferase</keyword>
<keyword evidence="5 11" id="KW-0812">Transmembrane</keyword>
<dbReference type="PANTHER" id="PTHR30400">
    <property type="entry name" value="MONOFUNCTIONAL BIOSYNTHETIC PEPTIDOGLYCAN TRANSGLYCOSYLASE"/>
    <property type="match status" value="1"/>
</dbReference>
<evidence type="ECO:0000256" key="1">
    <source>
        <dbReference type="ARBA" id="ARBA00022475"/>
    </source>
</evidence>
<dbReference type="GO" id="GO:0016757">
    <property type="term" value="F:glycosyltransferase activity"/>
    <property type="evidence" value="ECO:0007669"/>
    <property type="project" value="UniProtKB-KW"/>
</dbReference>
<keyword evidence="1 11" id="KW-1003">Cell membrane</keyword>
<name>A0ABX7XDE6_9FLAO</name>
<keyword evidence="7 11" id="KW-0573">Peptidoglycan synthesis</keyword>
<reference evidence="14" key="2">
    <citation type="submission" date="2021-04" db="EMBL/GenBank/DDBJ databases">
        <title>Taxonomy of Flavobacteriaceae bacterium ZY171143.</title>
        <authorList>
            <person name="Li F."/>
        </authorList>
    </citation>
    <scope>NUCLEOTIDE SEQUENCE [LARGE SCALE GENOMIC DNA]</scope>
    <source>
        <strain evidence="14">ZY171143</strain>
    </source>
</reference>
<organism evidence="13 14">
    <name type="scientific">Faecalibacter bovis</name>
    <dbReference type="NCBI Taxonomy" id="2898187"/>
    <lineage>
        <taxon>Bacteria</taxon>
        <taxon>Pseudomonadati</taxon>
        <taxon>Bacteroidota</taxon>
        <taxon>Flavobacteriia</taxon>
        <taxon>Flavobacteriales</taxon>
        <taxon>Weeksellaceae</taxon>
        <taxon>Faecalibacter</taxon>
    </lineage>
</organism>
<dbReference type="NCBIfam" id="TIGR02070">
    <property type="entry name" value="mono_pep_trsgly"/>
    <property type="match status" value="1"/>
</dbReference>
<evidence type="ECO:0000256" key="9">
    <source>
        <dbReference type="ARBA" id="ARBA00023136"/>
    </source>
</evidence>